<organism evidence="1 2">
    <name type="scientific">Epicoccum nigrum</name>
    <name type="common">Soil fungus</name>
    <name type="synonym">Epicoccum purpurascens</name>
    <dbReference type="NCBI Taxonomy" id="105696"/>
    <lineage>
        <taxon>Eukaryota</taxon>
        <taxon>Fungi</taxon>
        <taxon>Dikarya</taxon>
        <taxon>Ascomycota</taxon>
        <taxon>Pezizomycotina</taxon>
        <taxon>Dothideomycetes</taxon>
        <taxon>Pleosporomycetidae</taxon>
        <taxon>Pleosporales</taxon>
        <taxon>Pleosporineae</taxon>
        <taxon>Didymellaceae</taxon>
        <taxon>Epicoccum</taxon>
    </lineage>
</organism>
<dbReference type="Proteomes" id="UP000193240">
    <property type="component" value="Unassembled WGS sequence"/>
</dbReference>
<dbReference type="EMBL" id="KZ107850">
    <property type="protein sequence ID" value="OSS46959.1"/>
    <property type="molecule type" value="Genomic_DNA"/>
</dbReference>
<gene>
    <name evidence="1" type="ORF">B5807_09031</name>
</gene>
<accession>A0A1Y2LTQ6</accession>
<proteinExistence type="predicted"/>
<evidence type="ECO:0000313" key="1">
    <source>
        <dbReference type="EMBL" id="OSS46959.1"/>
    </source>
</evidence>
<evidence type="ECO:0000313" key="2">
    <source>
        <dbReference type="Proteomes" id="UP000193240"/>
    </source>
</evidence>
<dbReference type="AlphaFoldDB" id="A0A1Y2LTQ6"/>
<protein>
    <submittedName>
        <fullName evidence="1">Uncharacterized protein</fullName>
    </submittedName>
</protein>
<name>A0A1Y2LTQ6_EPING</name>
<dbReference type="InParanoid" id="A0A1Y2LTQ6"/>
<keyword evidence="2" id="KW-1185">Reference proteome</keyword>
<reference evidence="1 2" key="1">
    <citation type="journal article" date="2017" name="Genome Announc.">
        <title>Genome sequence of the saprophytic ascomycete Epicoccum nigrum ICMP 19927 strain isolated from New Zealand.</title>
        <authorList>
            <person name="Fokin M."/>
            <person name="Fleetwood D."/>
            <person name="Weir B.S."/>
            <person name="Villas-Boas S.G."/>
        </authorList>
    </citation>
    <scope>NUCLEOTIDE SEQUENCE [LARGE SCALE GENOMIC DNA]</scope>
    <source>
        <strain evidence="1 2">ICMP 19927</strain>
    </source>
</reference>
<sequence length="87" mass="10046">MSSRQEWRKAGDIEKRLGDIELDDNERRRQEELASMQATLWQPTGASVGMPHVTPIQLRGVTRIEFDIEEAAMWAVEDMYGILRLTD</sequence>